<protein>
    <submittedName>
        <fullName evidence="1">Uncharacterized protein</fullName>
    </submittedName>
</protein>
<reference evidence="2" key="1">
    <citation type="submission" date="2017-01" db="EMBL/GenBank/DDBJ databases">
        <authorList>
            <person name="Varghese N."/>
            <person name="Submissions S."/>
        </authorList>
    </citation>
    <scope>NUCLEOTIDE SEQUENCE [LARGE SCALE GENOMIC DNA]</scope>
    <source>
        <strain evidence="2">DSM 46698</strain>
    </source>
</reference>
<dbReference type="Proteomes" id="UP000186026">
    <property type="component" value="Unassembled WGS sequence"/>
</dbReference>
<dbReference type="AlphaFoldDB" id="A0A1N7JIC0"/>
<sequence length="31" mass="3820">MIFFDSKSLTTNKAVYKKERKKQIFSLKYFE</sequence>
<dbReference type="STRING" id="529505.SAMN05421761_10131"/>
<gene>
    <name evidence="1" type="ORF">SAMN05421761_10131</name>
</gene>
<organism evidence="1 2">
    <name type="scientific">Belliella pelovolcani</name>
    <dbReference type="NCBI Taxonomy" id="529505"/>
    <lineage>
        <taxon>Bacteria</taxon>
        <taxon>Pseudomonadati</taxon>
        <taxon>Bacteroidota</taxon>
        <taxon>Cytophagia</taxon>
        <taxon>Cytophagales</taxon>
        <taxon>Cyclobacteriaceae</taxon>
        <taxon>Belliella</taxon>
    </lineage>
</organism>
<accession>A0A1N7JIC0</accession>
<dbReference type="EMBL" id="FTOP01000001">
    <property type="protein sequence ID" value="SIS49058.1"/>
    <property type="molecule type" value="Genomic_DNA"/>
</dbReference>
<evidence type="ECO:0000313" key="2">
    <source>
        <dbReference type="Proteomes" id="UP000186026"/>
    </source>
</evidence>
<evidence type="ECO:0000313" key="1">
    <source>
        <dbReference type="EMBL" id="SIS49058.1"/>
    </source>
</evidence>
<keyword evidence="2" id="KW-1185">Reference proteome</keyword>
<name>A0A1N7JIC0_9BACT</name>
<proteinExistence type="predicted"/>